<dbReference type="PROSITE" id="PS00041">
    <property type="entry name" value="HTH_ARAC_FAMILY_1"/>
    <property type="match status" value="1"/>
</dbReference>
<dbReference type="InterPro" id="IPR018062">
    <property type="entry name" value="HTH_AraC-typ_CS"/>
</dbReference>
<dbReference type="SMART" id="SM00342">
    <property type="entry name" value="HTH_ARAC"/>
    <property type="match status" value="1"/>
</dbReference>
<dbReference type="Pfam" id="PF17853">
    <property type="entry name" value="GGDEF_2"/>
    <property type="match status" value="1"/>
</dbReference>
<proteinExistence type="predicted"/>
<evidence type="ECO:0000256" key="5">
    <source>
        <dbReference type="ARBA" id="ARBA00023015"/>
    </source>
</evidence>
<dbReference type="AlphaFoldDB" id="A0A926KVI1"/>
<dbReference type="InterPro" id="IPR001789">
    <property type="entry name" value="Sig_transdc_resp-reg_receiver"/>
</dbReference>
<dbReference type="RefSeq" id="WP_188176747.1">
    <property type="nucleotide sequence ID" value="NZ_JACVVD010000009.1"/>
</dbReference>
<evidence type="ECO:0000256" key="7">
    <source>
        <dbReference type="ARBA" id="ARBA00023163"/>
    </source>
</evidence>
<dbReference type="InterPro" id="IPR041522">
    <property type="entry name" value="CdaR_GGDEF"/>
</dbReference>
<evidence type="ECO:0000256" key="8">
    <source>
        <dbReference type="PROSITE-ProRule" id="PRU00169"/>
    </source>
</evidence>
<evidence type="ECO:0000259" key="9">
    <source>
        <dbReference type="PROSITE" id="PS01124"/>
    </source>
</evidence>
<evidence type="ECO:0000313" key="11">
    <source>
        <dbReference type="EMBL" id="MBD0382958.1"/>
    </source>
</evidence>
<protein>
    <submittedName>
        <fullName evidence="11">Response regulator</fullName>
    </submittedName>
</protein>
<dbReference type="GO" id="GO:0003700">
    <property type="term" value="F:DNA-binding transcription factor activity"/>
    <property type="evidence" value="ECO:0007669"/>
    <property type="project" value="InterPro"/>
</dbReference>
<evidence type="ECO:0000256" key="4">
    <source>
        <dbReference type="ARBA" id="ARBA00023012"/>
    </source>
</evidence>
<dbReference type="PROSITE" id="PS01124">
    <property type="entry name" value="HTH_ARAC_FAMILY_2"/>
    <property type="match status" value="1"/>
</dbReference>
<keyword evidence="6" id="KW-0238">DNA-binding</keyword>
<feature type="modified residue" description="4-aspartylphosphate" evidence="8">
    <location>
        <position position="57"/>
    </location>
</feature>
<dbReference type="GO" id="GO:0005737">
    <property type="term" value="C:cytoplasm"/>
    <property type="evidence" value="ECO:0007669"/>
    <property type="project" value="UniProtKB-SubCell"/>
</dbReference>
<sequence length="530" mass="60837">MRKIRMILADDEPVILRGLKIIVNWEELGIEIVGEAYDGKQLIDLIEAYEPDLIVSDICMPGFSGIEVLKQIEMTKKAAKVIFISAYKEFSYAQDALKYGALDYLVKPVNTLQLEQVVTKAVSLIREESEEERNREMLVHYEKKKRDDTIEELLDRLTDGDVAAAHSLQESGILEQTSYVTVCMGEWNHIPDDTGRWQERERKLIEFAIANIMVEIVTESGQGFFFRKGRVYCVLVQHDRLETPIELANELHDKVKTYLKLNLTINVGSPVASIKEAAQSYKDALEASKWNYFSNTNRVIPYQPAHPDPAARMRLAELQLELFRDITSPTGRSPSEIMRELLVTMREFASGSKHAAVSAVYSTIIMLQQELKGVGIATQLSNDKLPPVLEQLSVFDSFAELEDFVLELIDEIHKQVKAKTGNKELMLLLQVKQHIEEHYADNITLESMAALVFMNSYYFSSFFKKHTGENFKQYLTEVRMKHALRLLVMTDLMVYEIAEKVGYNNARHFSEMFKKMYGKLPQEYKQSMKT</sequence>
<dbReference type="CDD" id="cd17536">
    <property type="entry name" value="REC_YesN-like"/>
    <property type="match status" value="1"/>
</dbReference>
<dbReference type="SUPFAM" id="SSF46689">
    <property type="entry name" value="Homeodomain-like"/>
    <property type="match status" value="2"/>
</dbReference>
<keyword evidence="3 8" id="KW-0597">Phosphoprotein</keyword>
<feature type="domain" description="Response regulatory" evidence="10">
    <location>
        <begin position="5"/>
        <end position="122"/>
    </location>
</feature>
<dbReference type="InterPro" id="IPR020449">
    <property type="entry name" value="Tscrpt_reg_AraC-type_HTH"/>
</dbReference>
<comment type="subcellular location">
    <subcellularLocation>
        <location evidence="1">Cytoplasm</location>
    </subcellularLocation>
</comment>
<dbReference type="EMBL" id="JACVVD010000009">
    <property type="protein sequence ID" value="MBD0382958.1"/>
    <property type="molecule type" value="Genomic_DNA"/>
</dbReference>
<dbReference type="PANTHER" id="PTHR42713">
    <property type="entry name" value="HISTIDINE KINASE-RELATED"/>
    <property type="match status" value="1"/>
</dbReference>
<organism evidence="11 12">
    <name type="scientific">Paenibacillus sedimenti</name>
    <dbReference type="NCBI Taxonomy" id="2770274"/>
    <lineage>
        <taxon>Bacteria</taxon>
        <taxon>Bacillati</taxon>
        <taxon>Bacillota</taxon>
        <taxon>Bacilli</taxon>
        <taxon>Bacillales</taxon>
        <taxon>Paenibacillaceae</taxon>
        <taxon>Paenibacillus</taxon>
    </lineage>
</organism>
<evidence type="ECO:0000256" key="2">
    <source>
        <dbReference type="ARBA" id="ARBA00022490"/>
    </source>
</evidence>
<accession>A0A926KVI1</accession>
<dbReference type="InterPro" id="IPR011006">
    <property type="entry name" value="CheY-like_superfamily"/>
</dbReference>
<dbReference type="InterPro" id="IPR018060">
    <property type="entry name" value="HTH_AraC"/>
</dbReference>
<dbReference type="Pfam" id="PF00072">
    <property type="entry name" value="Response_reg"/>
    <property type="match status" value="1"/>
</dbReference>
<evidence type="ECO:0000256" key="6">
    <source>
        <dbReference type="ARBA" id="ARBA00023125"/>
    </source>
</evidence>
<dbReference type="Gene3D" id="1.10.10.60">
    <property type="entry name" value="Homeodomain-like"/>
    <property type="match status" value="2"/>
</dbReference>
<evidence type="ECO:0000256" key="1">
    <source>
        <dbReference type="ARBA" id="ARBA00004496"/>
    </source>
</evidence>
<keyword evidence="5" id="KW-0805">Transcription regulation</keyword>
<dbReference type="PROSITE" id="PS50110">
    <property type="entry name" value="RESPONSE_REGULATORY"/>
    <property type="match status" value="1"/>
</dbReference>
<evidence type="ECO:0000256" key="3">
    <source>
        <dbReference type="ARBA" id="ARBA00022553"/>
    </source>
</evidence>
<dbReference type="PANTHER" id="PTHR42713:SF3">
    <property type="entry name" value="TRANSCRIPTIONAL REGULATORY PROTEIN HPTR"/>
    <property type="match status" value="1"/>
</dbReference>
<reference evidence="11" key="1">
    <citation type="submission" date="2020-09" db="EMBL/GenBank/DDBJ databases">
        <title>Draft Genome Sequence of Paenibacillus sp. WST5.</title>
        <authorList>
            <person name="Bao Z."/>
        </authorList>
    </citation>
    <scope>NUCLEOTIDE SEQUENCE</scope>
    <source>
        <strain evidence="11">WST5</strain>
    </source>
</reference>
<dbReference type="PRINTS" id="PR00032">
    <property type="entry name" value="HTHARAC"/>
</dbReference>
<dbReference type="Proteomes" id="UP000650466">
    <property type="component" value="Unassembled WGS sequence"/>
</dbReference>
<dbReference type="Pfam" id="PF12833">
    <property type="entry name" value="HTH_18"/>
    <property type="match status" value="1"/>
</dbReference>
<dbReference type="SMART" id="SM00448">
    <property type="entry name" value="REC"/>
    <property type="match status" value="1"/>
</dbReference>
<comment type="caution">
    <text evidence="11">The sequence shown here is derived from an EMBL/GenBank/DDBJ whole genome shotgun (WGS) entry which is preliminary data.</text>
</comment>
<name>A0A926KVI1_9BACL</name>
<gene>
    <name evidence="11" type="ORF">ICC18_22875</name>
</gene>
<dbReference type="GO" id="GO:0000160">
    <property type="term" value="P:phosphorelay signal transduction system"/>
    <property type="evidence" value="ECO:0007669"/>
    <property type="project" value="UniProtKB-KW"/>
</dbReference>
<dbReference type="Gene3D" id="3.40.50.2300">
    <property type="match status" value="1"/>
</dbReference>
<keyword evidence="12" id="KW-1185">Reference proteome</keyword>
<keyword evidence="7" id="KW-0804">Transcription</keyword>
<evidence type="ECO:0000313" key="12">
    <source>
        <dbReference type="Proteomes" id="UP000650466"/>
    </source>
</evidence>
<dbReference type="GO" id="GO:0043565">
    <property type="term" value="F:sequence-specific DNA binding"/>
    <property type="evidence" value="ECO:0007669"/>
    <property type="project" value="InterPro"/>
</dbReference>
<keyword evidence="2" id="KW-0963">Cytoplasm</keyword>
<feature type="domain" description="HTH araC/xylS-type" evidence="9">
    <location>
        <begin position="429"/>
        <end position="527"/>
    </location>
</feature>
<dbReference type="InterPro" id="IPR051552">
    <property type="entry name" value="HptR"/>
</dbReference>
<dbReference type="InterPro" id="IPR009057">
    <property type="entry name" value="Homeodomain-like_sf"/>
</dbReference>
<keyword evidence="4" id="KW-0902">Two-component regulatory system</keyword>
<evidence type="ECO:0000259" key="10">
    <source>
        <dbReference type="PROSITE" id="PS50110"/>
    </source>
</evidence>
<dbReference type="SUPFAM" id="SSF52172">
    <property type="entry name" value="CheY-like"/>
    <property type="match status" value="1"/>
</dbReference>